<accession>A0A1G7I1I0</accession>
<dbReference type="SUPFAM" id="SSF52833">
    <property type="entry name" value="Thioredoxin-like"/>
    <property type="match status" value="1"/>
</dbReference>
<dbReference type="EMBL" id="FNBH01000001">
    <property type="protein sequence ID" value="SDF06592.1"/>
    <property type="molecule type" value="Genomic_DNA"/>
</dbReference>
<dbReference type="RefSeq" id="WP_089871816.1">
    <property type="nucleotide sequence ID" value="NZ_FNBH01000001.1"/>
</dbReference>
<dbReference type="STRING" id="454006.SAMN05421825_0965"/>
<dbReference type="Pfam" id="PF13098">
    <property type="entry name" value="Thioredoxin_2"/>
    <property type="match status" value="1"/>
</dbReference>
<protein>
    <submittedName>
        <fullName evidence="2">Thioredoxin-like domain-containing protein</fullName>
    </submittedName>
</protein>
<reference evidence="3" key="1">
    <citation type="submission" date="2016-10" db="EMBL/GenBank/DDBJ databases">
        <authorList>
            <person name="Varghese N."/>
            <person name="Submissions S."/>
        </authorList>
    </citation>
    <scope>NUCLEOTIDE SEQUENCE [LARGE SCALE GENOMIC DNA]</scope>
    <source>
        <strain evidence="3">DSM 19684</strain>
    </source>
</reference>
<dbReference type="InterPro" id="IPR036249">
    <property type="entry name" value="Thioredoxin-like_sf"/>
</dbReference>
<dbReference type="InterPro" id="IPR013766">
    <property type="entry name" value="Thioredoxin_domain"/>
</dbReference>
<dbReference type="Gene3D" id="3.40.30.10">
    <property type="entry name" value="Glutaredoxin"/>
    <property type="match status" value="1"/>
</dbReference>
<dbReference type="PANTHER" id="PTHR43601:SF3">
    <property type="entry name" value="THIOREDOXIN, MITOCHONDRIAL"/>
    <property type="match status" value="1"/>
</dbReference>
<organism evidence="2 3">
    <name type="scientific">Epilithonimonas hungarica</name>
    <dbReference type="NCBI Taxonomy" id="454006"/>
    <lineage>
        <taxon>Bacteria</taxon>
        <taxon>Pseudomonadati</taxon>
        <taxon>Bacteroidota</taxon>
        <taxon>Flavobacteriia</taxon>
        <taxon>Flavobacteriales</taxon>
        <taxon>Weeksellaceae</taxon>
        <taxon>Chryseobacterium group</taxon>
        <taxon>Epilithonimonas</taxon>
    </lineage>
</organism>
<dbReference type="PANTHER" id="PTHR43601">
    <property type="entry name" value="THIOREDOXIN, MITOCHONDRIAL"/>
    <property type="match status" value="1"/>
</dbReference>
<dbReference type="OrthoDB" id="120730at2"/>
<keyword evidence="3" id="KW-1185">Reference proteome</keyword>
<dbReference type="Proteomes" id="UP000199203">
    <property type="component" value="Unassembled WGS sequence"/>
</dbReference>
<feature type="domain" description="Thioredoxin" evidence="1">
    <location>
        <begin position="13"/>
        <end position="134"/>
    </location>
</feature>
<sequence length="389" mass="44169">MNKISFFLILLVSQLSFSQQTIKFEDSDFATILAKAKAEKKLVFLDAYAAWCGPCKLMEKNVFTDKNVADYYNKNFINAHFDMEKGEGPSLASKYGIRSYPTLLFLNGEGEIVGKELGYIKTEEFLALGKKNNNPSLVNTNLKDEFLKGKLDQAGLLNFINLYASKDPVLAKQASEKYFVNKKDKEFSGEEVNALLNFTQSVDDKNYKVFIANKTEITKLLPENNYKQFDNYLKLMKLVTSATDEKTKTIDDAKILKEGEGLFPKEELTKSLNLYKLNYYSAHDNFPAYEKTALEYYKNPDEFNNNELLAAASTISEQSKDIKSLQAAARWTEKVVMSSENFDSTSILATLYEKLGKKEEAKMFAGMAANFAKEENRDATKMNEILNKK</sequence>
<evidence type="ECO:0000313" key="2">
    <source>
        <dbReference type="EMBL" id="SDF06592.1"/>
    </source>
</evidence>
<dbReference type="GO" id="GO:0045454">
    <property type="term" value="P:cell redox homeostasis"/>
    <property type="evidence" value="ECO:0007669"/>
    <property type="project" value="TreeGrafter"/>
</dbReference>
<evidence type="ECO:0000259" key="1">
    <source>
        <dbReference type="PROSITE" id="PS51352"/>
    </source>
</evidence>
<dbReference type="Gene3D" id="3.40.190.10">
    <property type="entry name" value="Periplasmic binding protein-like II"/>
    <property type="match status" value="1"/>
</dbReference>
<dbReference type="InterPro" id="IPR012336">
    <property type="entry name" value="Thioredoxin-like_fold"/>
</dbReference>
<name>A0A1G7I1I0_9FLAO</name>
<dbReference type="AlphaFoldDB" id="A0A1G7I1I0"/>
<gene>
    <name evidence="2" type="ORF">SAMN05421825_0965</name>
</gene>
<dbReference type="PROSITE" id="PS51352">
    <property type="entry name" value="THIOREDOXIN_2"/>
    <property type="match status" value="1"/>
</dbReference>
<proteinExistence type="predicted"/>
<evidence type="ECO:0000313" key="3">
    <source>
        <dbReference type="Proteomes" id="UP000199203"/>
    </source>
</evidence>